<dbReference type="AlphaFoldDB" id="A0A2V1CXH3"/>
<reference evidence="1 2" key="1">
    <citation type="journal article" date="2018" name="Sci. Rep.">
        <title>Comparative genomics provides insights into the lifestyle and reveals functional heterogeneity of dark septate endophytic fungi.</title>
        <authorList>
            <person name="Knapp D.G."/>
            <person name="Nemeth J.B."/>
            <person name="Barry K."/>
            <person name="Hainaut M."/>
            <person name="Henrissat B."/>
            <person name="Johnson J."/>
            <person name="Kuo A."/>
            <person name="Lim J.H.P."/>
            <person name="Lipzen A."/>
            <person name="Nolan M."/>
            <person name="Ohm R.A."/>
            <person name="Tamas L."/>
            <person name="Grigoriev I.V."/>
            <person name="Spatafora J.W."/>
            <person name="Nagy L.G."/>
            <person name="Kovacs G.M."/>
        </authorList>
    </citation>
    <scope>NUCLEOTIDE SEQUENCE [LARGE SCALE GENOMIC DNA]</scope>
    <source>
        <strain evidence="1 2">DSE2036</strain>
    </source>
</reference>
<accession>A0A2V1CXH3</accession>
<dbReference type="EMBL" id="KZ806311">
    <property type="protein sequence ID" value="PVH90438.1"/>
    <property type="molecule type" value="Genomic_DNA"/>
</dbReference>
<dbReference type="Proteomes" id="UP000244855">
    <property type="component" value="Unassembled WGS sequence"/>
</dbReference>
<feature type="non-terminal residue" evidence="1">
    <location>
        <position position="1"/>
    </location>
</feature>
<dbReference type="OrthoDB" id="5062733at2759"/>
<evidence type="ECO:0000313" key="2">
    <source>
        <dbReference type="Proteomes" id="UP000244855"/>
    </source>
</evidence>
<sequence length="352" mass="40032">HNMSCRVLRQWARNGETSRNFRYVVYVNNNNLLNKRQKHAQDLILEIIQQYAAIQELTVWVKCLDYLLEEESDTDAEREKQFCKDMLATDSKSELIRMWDERPDGVLDLPDAEGEKQPLKSSEKEIHDVIEMIRNSKGLDDADAKSQIEPGLVAALSRFNRAWRLDKFLANQTHIFEKASDIEAGGISKLQAQFFLQARAAYASLDATEGSAPTIAVHILPEKISSSALDNIRKYMAATRIPLSKLVEESGKTVRQDRYTMQLISLGTARGKGGHQWQKLDDEKSGGMDIIDHMPLDIDRLLAHDPGPFFGLKLMLGSVDPDIDRSSKRKDRNFALYGENCTRLTMEEMEKC</sequence>
<organism evidence="1 2">
    <name type="scientific">Periconia macrospinosa</name>
    <dbReference type="NCBI Taxonomy" id="97972"/>
    <lineage>
        <taxon>Eukaryota</taxon>
        <taxon>Fungi</taxon>
        <taxon>Dikarya</taxon>
        <taxon>Ascomycota</taxon>
        <taxon>Pezizomycotina</taxon>
        <taxon>Dothideomycetes</taxon>
        <taxon>Pleosporomycetidae</taxon>
        <taxon>Pleosporales</taxon>
        <taxon>Massarineae</taxon>
        <taxon>Periconiaceae</taxon>
        <taxon>Periconia</taxon>
    </lineage>
</organism>
<protein>
    <submittedName>
        <fullName evidence="1">Uncharacterized protein</fullName>
    </submittedName>
</protein>
<keyword evidence="2" id="KW-1185">Reference proteome</keyword>
<gene>
    <name evidence="1" type="ORF">DM02DRAFT_502344</name>
</gene>
<feature type="non-terminal residue" evidence="1">
    <location>
        <position position="352"/>
    </location>
</feature>
<proteinExistence type="predicted"/>
<evidence type="ECO:0000313" key="1">
    <source>
        <dbReference type="EMBL" id="PVH90438.1"/>
    </source>
</evidence>
<name>A0A2V1CXH3_9PLEO</name>